<feature type="transmembrane region" description="Helical" evidence="2">
    <location>
        <begin position="33"/>
        <end position="53"/>
    </location>
</feature>
<protein>
    <submittedName>
        <fullName evidence="3">Uncharacterized protein</fullName>
    </submittedName>
</protein>
<evidence type="ECO:0000256" key="1">
    <source>
        <dbReference type="SAM" id="Coils"/>
    </source>
</evidence>
<dbReference type="AlphaFoldDB" id="A0A1E3L6I0"/>
<comment type="caution">
    <text evidence="3">The sequence shown here is derived from an EMBL/GenBank/DDBJ whole genome shotgun (WGS) entry which is preliminary data.</text>
</comment>
<dbReference type="EMBL" id="MDER01000031">
    <property type="protein sequence ID" value="ODP29368.1"/>
    <property type="molecule type" value="Genomic_DNA"/>
</dbReference>
<dbReference type="Proteomes" id="UP000094578">
    <property type="component" value="Unassembled WGS sequence"/>
</dbReference>
<evidence type="ECO:0000313" key="4">
    <source>
        <dbReference type="Proteomes" id="UP000094578"/>
    </source>
</evidence>
<dbReference type="RefSeq" id="WP_069326794.1">
    <property type="nucleotide sequence ID" value="NZ_MDER01000031.1"/>
</dbReference>
<keyword evidence="1" id="KW-0175">Coiled coil</keyword>
<name>A0A1E3L6I0_9BACL</name>
<gene>
    <name evidence="3" type="ORF">PTI45_01377</name>
</gene>
<keyword evidence="2" id="KW-0812">Transmembrane</keyword>
<reference evidence="3 4" key="1">
    <citation type="submission" date="2016-08" db="EMBL/GenBank/DDBJ databases">
        <title>Genome sequencing of Paenibacillus sp. TI45-13ar, isolated from Korean traditional nuruk.</title>
        <authorList>
            <person name="Kim S.-J."/>
        </authorList>
    </citation>
    <scope>NUCLEOTIDE SEQUENCE [LARGE SCALE GENOMIC DNA]</scope>
    <source>
        <strain evidence="3 4">TI45-13ar</strain>
    </source>
</reference>
<keyword evidence="2" id="KW-1133">Transmembrane helix</keyword>
<dbReference type="STRING" id="1886670.PTI45_01377"/>
<evidence type="ECO:0000256" key="2">
    <source>
        <dbReference type="SAM" id="Phobius"/>
    </source>
</evidence>
<feature type="coiled-coil region" evidence="1">
    <location>
        <begin position="369"/>
        <end position="396"/>
    </location>
</feature>
<dbReference type="PATRIC" id="fig|1886670.3.peg.1402"/>
<evidence type="ECO:0000313" key="3">
    <source>
        <dbReference type="EMBL" id="ODP29368.1"/>
    </source>
</evidence>
<keyword evidence="4" id="KW-1185">Reference proteome</keyword>
<keyword evidence="2" id="KW-0472">Membrane</keyword>
<sequence>MSVFRKWTHKIRLWLGHTYTNGRSVPYKQEQGSALVMVMFVVLILTVLGLAVLSATVGGAKRTETRENDVQSLHLAQKSLDETVAYITAQLDQKQNIDPISLNTDILSITQQIQNQINAGVKTSTDLQVSGAGQSQSKLMSIVYKGPEKGATAQLTRYALTLTAQANVNGVVRTLVQEVNIDTFPEFLSYALGSEHNLILNGAPNIIGNIYAGDGLMTSHTARYTYKAASHTKATQYPHLNGDAYVQSLEAIQEEKVSNQYTPINMDPTLANDSLGRVLGISLEQVNIKNKKKFVQVNLDQTFIDKIAEAVSVNRNDIQTMYINTGQNPAQLMTDVAKRYGIKQLTLPTKPATPVRPAIGAPSTEWDQYNAAVAAMQSYEEQMAKLKVTLATLDQSVLFNGDLELDGVTFNQLNYAQKAGKWFLLNGNLTIDNYQKNSIQIRANMLTAGNVNIQGEADLDATIYVMKKPSNPADYTTVLQDATIKGLNGKEVVLMSKGGILLNRIEAFSSTPTTIKGFFYTEAAADLYGVGSVFWLDGGFFAKGDLTVNAVVGDAVGGASDIEVNPSSNVGSRFRVTYNEGVYADQQAGLPRIQQVNVRVGKLELK</sequence>
<proteinExistence type="predicted"/>
<organism evidence="3 4">
    <name type="scientific">Paenibacillus nuruki</name>
    <dbReference type="NCBI Taxonomy" id="1886670"/>
    <lineage>
        <taxon>Bacteria</taxon>
        <taxon>Bacillati</taxon>
        <taxon>Bacillota</taxon>
        <taxon>Bacilli</taxon>
        <taxon>Bacillales</taxon>
        <taxon>Paenibacillaceae</taxon>
        <taxon>Paenibacillus</taxon>
    </lineage>
</organism>
<accession>A0A1E3L6I0</accession>